<evidence type="ECO:0000256" key="1">
    <source>
        <dbReference type="SAM" id="Phobius"/>
    </source>
</evidence>
<dbReference type="Proteomes" id="UP001216139">
    <property type="component" value="Chromosome"/>
</dbReference>
<feature type="transmembrane region" description="Helical" evidence="1">
    <location>
        <begin position="72"/>
        <end position="93"/>
    </location>
</feature>
<dbReference type="EMBL" id="CP117167">
    <property type="protein sequence ID" value="WCT13734.1"/>
    <property type="molecule type" value="Genomic_DNA"/>
</dbReference>
<sequence length="390" mass="44410">MQIFSEKKTIPHVIANKSSVYQQLDAWRALAAIWVVMAHACSTVITDIRVLPNGMALLSGNYLYMFSMSGQLGVAMFFVISGYCIVLAADNAIAKQKSAMNFLKARFRRIFPPYYASIVLAIALTLVFILAAHLKFIPKPSHGPEFINNSFLYYFSNLTLTQVPFNIKPIQAIYWSLCYEIAFYIIIAACIFLQKKLNYSLHGILFILTQLSLIWLILAPDTCPFPLDLWYLFGMGAFVYIRIKNPDNFQSKLFFDITSVLVLLFASLHAGHYTLGHPASRTQAIFGFVFSLVLLLLYRFDSILIKNRFIKILSFLGTMSYSIYLSHPTVIAIPRQLMIKMGFIGDKYWITLIVQVIIGIGVGYIFHIICERPFMSSYAKQREARVKDII</sequence>
<feature type="transmembrane region" description="Helical" evidence="1">
    <location>
        <begin position="348"/>
        <end position="370"/>
    </location>
</feature>
<keyword evidence="1" id="KW-0812">Transmembrane</keyword>
<dbReference type="InterPro" id="IPR050879">
    <property type="entry name" value="Acyltransferase_3"/>
</dbReference>
<feature type="transmembrane region" description="Helical" evidence="1">
    <location>
        <begin position="253"/>
        <end position="271"/>
    </location>
</feature>
<dbReference type="PANTHER" id="PTHR23028:SF53">
    <property type="entry name" value="ACYL_TRANSF_3 DOMAIN-CONTAINING PROTEIN"/>
    <property type="match status" value="1"/>
</dbReference>
<keyword evidence="4" id="KW-1185">Reference proteome</keyword>
<feature type="transmembrane region" description="Helical" evidence="1">
    <location>
        <begin position="224"/>
        <end position="241"/>
    </location>
</feature>
<dbReference type="RefSeq" id="WP_273632041.1">
    <property type="nucleotide sequence ID" value="NZ_CP117167.1"/>
</dbReference>
<accession>A0ABY7TC21</accession>
<keyword evidence="1" id="KW-1133">Transmembrane helix</keyword>
<name>A0ABY7TC21_9SPHI</name>
<protein>
    <submittedName>
        <fullName evidence="3">Acyltransferase</fullName>
    </submittedName>
</protein>
<feature type="transmembrane region" description="Helical" evidence="1">
    <location>
        <begin position="199"/>
        <end position="218"/>
    </location>
</feature>
<dbReference type="Pfam" id="PF01757">
    <property type="entry name" value="Acyl_transf_3"/>
    <property type="match status" value="1"/>
</dbReference>
<feature type="transmembrane region" description="Helical" evidence="1">
    <location>
        <begin position="312"/>
        <end position="333"/>
    </location>
</feature>
<feature type="transmembrane region" description="Helical" evidence="1">
    <location>
        <begin position="29"/>
        <end position="52"/>
    </location>
</feature>
<gene>
    <name evidence="3" type="ORF">PQO05_07270</name>
</gene>
<evidence type="ECO:0000313" key="4">
    <source>
        <dbReference type="Proteomes" id="UP001216139"/>
    </source>
</evidence>
<feature type="transmembrane region" description="Helical" evidence="1">
    <location>
        <begin position="172"/>
        <end position="192"/>
    </location>
</feature>
<keyword evidence="1" id="KW-0472">Membrane</keyword>
<proteinExistence type="predicted"/>
<feature type="domain" description="Acyltransferase 3" evidence="2">
    <location>
        <begin position="23"/>
        <end position="366"/>
    </location>
</feature>
<keyword evidence="3" id="KW-0012">Acyltransferase</keyword>
<keyword evidence="3" id="KW-0808">Transferase</keyword>
<organism evidence="3 4">
    <name type="scientific">Mucilaginibacter jinjuensis</name>
    <dbReference type="NCBI Taxonomy" id="1176721"/>
    <lineage>
        <taxon>Bacteria</taxon>
        <taxon>Pseudomonadati</taxon>
        <taxon>Bacteroidota</taxon>
        <taxon>Sphingobacteriia</taxon>
        <taxon>Sphingobacteriales</taxon>
        <taxon>Sphingobacteriaceae</taxon>
        <taxon>Mucilaginibacter</taxon>
    </lineage>
</organism>
<dbReference type="InterPro" id="IPR002656">
    <property type="entry name" value="Acyl_transf_3_dom"/>
</dbReference>
<dbReference type="GO" id="GO:0016746">
    <property type="term" value="F:acyltransferase activity"/>
    <property type="evidence" value="ECO:0007669"/>
    <property type="project" value="UniProtKB-KW"/>
</dbReference>
<evidence type="ECO:0000259" key="2">
    <source>
        <dbReference type="Pfam" id="PF01757"/>
    </source>
</evidence>
<evidence type="ECO:0000313" key="3">
    <source>
        <dbReference type="EMBL" id="WCT13734.1"/>
    </source>
</evidence>
<reference evidence="3 4" key="1">
    <citation type="submission" date="2023-02" db="EMBL/GenBank/DDBJ databases">
        <title>Genome sequence of Mucilaginibacter jinjuensis strain KACC 16571.</title>
        <authorList>
            <person name="Kim S."/>
            <person name="Heo J."/>
            <person name="Kwon S.-W."/>
        </authorList>
    </citation>
    <scope>NUCLEOTIDE SEQUENCE [LARGE SCALE GENOMIC DNA]</scope>
    <source>
        <strain evidence="3 4">KACC 16571</strain>
    </source>
</reference>
<dbReference type="PANTHER" id="PTHR23028">
    <property type="entry name" value="ACETYLTRANSFERASE"/>
    <property type="match status" value="1"/>
</dbReference>
<feature type="transmembrane region" description="Helical" evidence="1">
    <location>
        <begin position="283"/>
        <end position="300"/>
    </location>
</feature>
<feature type="transmembrane region" description="Helical" evidence="1">
    <location>
        <begin position="114"/>
        <end position="134"/>
    </location>
</feature>